<dbReference type="NCBIfam" id="TIGR01778">
    <property type="entry name" value="TonB-copper"/>
    <property type="match status" value="1"/>
</dbReference>
<evidence type="ECO:0000256" key="10">
    <source>
        <dbReference type="SAM" id="SignalP"/>
    </source>
</evidence>
<comment type="caution">
    <text evidence="13">The sequence shown here is derived from an EMBL/GenBank/DDBJ whole genome shotgun (WGS) entry which is preliminary data.</text>
</comment>
<dbReference type="SUPFAM" id="SSF56935">
    <property type="entry name" value="Porins"/>
    <property type="match status" value="1"/>
</dbReference>
<keyword evidence="10" id="KW-0732">Signal</keyword>
<dbReference type="AlphaFoldDB" id="A0A2N8T626"/>
<dbReference type="InterPro" id="IPR010100">
    <property type="entry name" value="TonB-dep_Cu_rcpt"/>
</dbReference>
<dbReference type="Proteomes" id="UP000236023">
    <property type="component" value="Unassembled WGS sequence"/>
</dbReference>
<evidence type="ECO:0000256" key="6">
    <source>
        <dbReference type="ARBA" id="ARBA00023136"/>
    </source>
</evidence>
<keyword evidence="5 9" id="KW-0798">TonB box</keyword>
<evidence type="ECO:0000259" key="12">
    <source>
        <dbReference type="Pfam" id="PF07715"/>
    </source>
</evidence>
<evidence type="ECO:0000256" key="4">
    <source>
        <dbReference type="ARBA" id="ARBA00022692"/>
    </source>
</evidence>
<feature type="domain" description="TonB-dependent receptor-like beta-barrel" evidence="11">
    <location>
        <begin position="228"/>
        <end position="688"/>
    </location>
</feature>
<dbReference type="EMBL" id="POUT01000003">
    <property type="protein sequence ID" value="PNG10178.1"/>
    <property type="molecule type" value="Genomic_DNA"/>
</dbReference>
<reference evidence="13 14" key="1">
    <citation type="submission" date="2018-01" db="EMBL/GenBank/DDBJ databases">
        <title>Denitrification phenotypes of diverse strains of Pseudomonas stutzeri.</title>
        <authorList>
            <person name="Milligan D.A."/>
            <person name="Bergaust L."/>
            <person name="Bakken L.R."/>
            <person name="Frostegard A."/>
        </authorList>
    </citation>
    <scope>NUCLEOTIDE SEQUENCE [LARGE SCALE GENOMIC DNA]</scope>
    <source>
        <strain evidence="13 14">24a75</strain>
    </source>
</reference>
<keyword evidence="7 8" id="KW-0998">Cell outer membrane</keyword>
<dbReference type="PANTHER" id="PTHR30069:SF49">
    <property type="entry name" value="OUTER MEMBRANE PROTEIN C"/>
    <property type="match status" value="1"/>
</dbReference>
<dbReference type="InterPro" id="IPR037066">
    <property type="entry name" value="Plug_dom_sf"/>
</dbReference>
<keyword evidence="3 8" id="KW-1134">Transmembrane beta strand</keyword>
<evidence type="ECO:0000259" key="11">
    <source>
        <dbReference type="Pfam" id="PF00593"/>
    </source>
</evidence>
<dbReference type="GO" id="GO:0044718">
    <property type="term" value="P:siderophore transmembrane transport"/>
    <property type="evidence" value="ECO:0007669"/>
    <property type="project" value="TreeGrafter"/>
</dbReference>
<dbReference type="InterPro" id="IPR000531">
    <property type="entry name" value="Beta-barrel_TonB"/>
</dbReference>
<dbReference type="Pfam" id="PF07715">
    <property type="entry name" value="Plug"/>
    <property type="match status" value="1"/>
</dbReference>
<keyword evidence="4 8" id="KW-0812">Transmembrane</keyword>
<evidence type="ECO:0000256" key="7">
    <source>
        <dbReference type="ARBA" id="ARBA00023237"/>
    </source>
</evidence>
<evidence type="ECO:0000313" key="13">
    <source>
        <dbReference type="EMBL" id="PNG10178.1"/>
    </source>
</evidence>
<dbReference type="Gene3D" id="2.170.130.10">
    <property type="entry name" value="TonB-dependent receptor, plug domain"/>
    <property type="match status" value="1"/>
</dbReference>
<sequence length="731" mass="80224">MPSNIRGYEARARLSDRFSIQPSRLRWQFAHAALLAMLAGGALAAETDHTGHAEQADAVELAPMVITGVGQQSPLTVVTDPKIPRQPMPASDGADYLKTIPGFSAVRNGGVNGDPVFRGMFGSRLKLLSNGGEMLGACPNRMDSPSSYISPDTFDKLTVIKGPQTVLWGPGTSAATVLFEREPEQFSEPDYRLNGSLLAGSNGRFDRNLDAAAGNSQGYARLMANSSQADDYEDGNGDTVPSRYDKWNTDVALGWTPDADTLVELTAGRGDGYARYAGRGMDGSQFQRESLGLRFKKTNIGETFYGLEAQVYYNYADHIMDNYSLRDFVPSMMMPNPTLSRVDRRTLGGRLVGTWQWTDVELKAGVDAQRSEHRKVMNPAGAANQMVTAAGSDALPWVPDAMLHSYGLFGELTWDMSETRKIVSGLRIDLHEAEDQRAFFRSHDTSSMPIVSRDWDNPTAGETRRDTLYSGFVRYEEELAGLPATWYAGLGHAERFPDYWELFVSNPGPVGTVQPFDTVRPEKTTQLDIGLQYAKGPLEAWVSAYAGVVEDYILFSYVPGAMPNMIRAEVSNIDATIAGAEMGASYRFTPNWKGDASLAYAWGENRSDDRAMPQIPPLEGRLGLTYERDNWSTSALWRVVAAQNRVAENQGTVVGKDFDESAGFGVLAVNGAYRLNKHFKLSAGVDNLLDKNYSEHLNLAGSAGFADYGLDATSRVNEPGRTYWARVDMSF</sequence>
<dbReference type="PANTHER" id="PTHR30069">
    <property type="entry name" value="TONB-DEPENDENT OUTER MEMBRANE RECEPTOR"/>
    <property type="match status" value="1"/>
</dbReference>
<dbReference type="CDD" id="cd01347">
    <property type="entry name" value="ligand_gated_channel"/>
    <property type="match status" value="1"/>
</dbReference>
<dbReference type="PROSITE" id="PS52016">
    <property type="entry name" value="TONB_DEPENDENT_REC_3"/>
    <property type="match status" value="1"/>
</dbReference>
<dbReference type="Pfam" id="PF00593">
    <property type="entry name" value="TonB_dep_Rec_b-barrel"/>
    <property type="match status" value="1"/>
</dbReference>
<keyword evidence="2 8" id="KW-0813">Transport</keyword>
<dbReference type="InterPro" id="IPR036942">
    <property type="entry name" value="Beta-barrel_TonB_sf"/>
</dbReference>
<dbReference type="InterPro" id="IPR039426">
    <property type="entry name" value="TonB-dep_rcpt-like"/>
</dbReference>
<evidence type="ECO:0000256" key="5">
    <source>
        <dbReference type="ARBA" id="ARBA00023077"/>
    </source>
</evidence>
<evidence type="ECO:0000256" key="2">
    <source>
        <dbReference type="ARBA" id="ARBA00022448"/>
    </source>
</evidence>
<evidence type="ECO:0000256" key="3">
    <source>
        <dbReference type="ARBA" id="ARBA00022452"/>
    </source>
</evidence>
<evidence type="ECO:0000256" key="8">
    <source>
        <dbReference type="PROSITE-ProRule" id="PRU01360"/>
    </source>
</evidence>
<comment type="similarity">
    <text evidence="8 9">Belongs to the TonB-dependent receptor family.</text>
</comment>
<comment type="subcellular location">
    <subcellularLocation>
        <location evidence="1 8">Cell outer membrane</location>
        <topology evidence="1 8">Multi-pass membrane protein</topology>
    </subcellularLocation>
</comment>
<evidence type="ECO:0000313" key="14">
    <source>
        <dbReference type="Proteomes" id="UP000236023"/>
    </source>
</evidence>
<accession>A0A2N8T626</accession>
<feature type="signal peptide" evidence="10">
    <location>
        <begin position="1"/>
        <end position="44"/>
    </location>
</feature>
<evidence type="ECO:0000256" key="9">
    <source>
        <dbReference type="RuleBase" id="RU003357"/>
    </source>
</evidence>
<keyword evidence="6 8" id="KW-0472">Membrane</keyword>
<name>A0A2N8T626_STUST</name>
<dbReference type="RefSeq" id="WP_102893952.1">
    <property type="nucleotide sequence ID" value="NZ_JAMOHU010000023.1"/>
</dbReference>
<proteinExistence type="inferred from homology"/>
<protein>
    <submittedName>
        <fullName evidence="13">TonB-dependent copper receptor</fullName>
    </submittedName>
</protein>
<gene>
    <name evidence="13" type="ORF">CXK94_08285</name>
</gene>
<evidence type="ECO:0000256" key="1">
    <source>
        <dbReference type="ARBA" id="ARBA00004571"/>
    </source>
</evidence>
<feature type="domain" description="TonB-dependent receptor plug" evidence="12">
    <location>
        <begin position="73"/>
        <end position="175"/>
    </location>
</feature>
<keyword evidence="13" id="KW-0675">Receptor</keyword>
<dbReference type="InterPro" id="IPR012910">
    <property type="entry name" value="Plug_dom"/>
</dbReference>
<dbReference type="GO" id="GO:0015344">
    <property type="term" value="F:siderophore uptake transmembrane transporter activity"/>
    <property type="evidence" value="ECO:0007669"/>
    <property type="project" value="TreeGrafter"/>
</dbReference>
<feature type="chain" id="PRO_5014718239" evidence="10">
    <location>
        <begin position="45"/>
        <end position="731"/>
    </location>
</feature>
<organism evidence="13 14">
    <name type="scientific">Stutzerimonas stutzeri</name>
    <name type="common">Pseudomonas stutzeri</name>
    <dbReference type="NCBI Taxonomy" id="316"/>
    <lineage>
        <taxon>Bacteria</taxon>
        <taxon>Pseudomonadati</taxon>
        <taxon>Pseudomonadota</taxon>
        <taxon>Gammaproteobacteria</taxon>
        <taxon>Pseudomonadales</taxon>
        <taxon>Pseudomonadaceae</taxon>
        <taxon>Stutzerimonas</taxon>
    </lineage>
</organism>
<dbReference type="GO" id="GO:0009279">
    <property type="term" value="C:cell outer membrane"/>
    <property type="evidence" value="ECO:0007669"/>
    <property type="project" value="UniProtKB-SubCell"/>
</dbReference>
<dbReference type="Gene3D" id="2.40.170.20">
    <property type="entry name" value="TonB-dependent receptor, beta-barrel domain"/>
    <property type="match status" value="1"/>
</dbReference>